<feature type="compositionally biased region" description="Acidic residues" evidence="1">
    <location>
        <begin position="328"/>
        <end position="368"/>
    </location>
</feature>
<keyword evidence="2" id="KW-0812">Transmembrane</keyword>
<accession>A0AAV3Y2C6</accession>
<evidence type="ECO:0000313" key="4">
    <source>
        <dbReference type="EMBL" id="GFN77024.1"/>
    </source>
</evidence>
<dbReference type="Gene3D" id="1.10.1380.10">
    <property type="entry name" value="Neutral endopeptidase , domain2"/>
    <property type="match status" value="1"/>
</dbReference>
<dbReference type="SUPFAM" id="SSF55486">
    <property type="entry name" value="Metalloproteases ('zincins'), catalytic domain"/>
    <property type="match status" value="1"/>
</dbReference>
<dbReference type="InterPro" id="IPR042089">
    <property type="entry name" value="Peptidase_M13_dom_2"/>
</dbReference>
<proteinExistence type="predicted"/>
<dbReference type="EMBL" id="BLXT01000430">
    <property type="protein sequence ID" value="GFN77024.1"/>
    <property type="molecule type" value="Genomic_DNA"/>
</dbReference>
<dbReference type="InterPro" id="IPR008753">
    <property type="entry name" value="Peptidase_M13_N"/>
</dbReference>
<protein>
    <submittedName>
        <fullName evidence="4">Endothelin-converting enzyme 1</fullName>
    </submittedName>
</protein>
<dbReference type="PROSITE" id="PS51885">
    <property type="entry name" value="NEPRILYSIN"/>
    <property type="match status" value="1"/>
</dbReference>
<keyword evidence="2" id="KW-1133">Transmembrane helix</keyword>
<organism evidence="4 5">
    <name type="scientific">Plakobranchus ocellatus</name>
    <dbReference type="NCBI Taxonomy" id="259542"/>
    <lineage>
        <taxon>Eukaryota</taxon>
        <taxon>Metazoa</taxon>
        <taxon>Spiralia</taxon>
        <taxon>Lophotrochozoa</taxon>
        <taxon>Mollusca</taxon>
        <taxon>Gastropoda</taxon>
        <taxon>Heterobranchia</taxon>
        <taxon>Euthyneura</taxon>
        <taxon>Panpulmonata</taxon>
        <taxon>Sacoglossa</taxon>
        <taxon>Placobranchoidea</taxon>
        <taxon>Plakobranchidae</taxon>
        <taxon>Plakobranchus</taxon>
    </lineage>
</organism>
<dbReference type="PANTHER" id="PTHR11733">
    <property type="entry name" value="ZINC METALLOPROTEASE FAMILY M13 NEPRILYSIN-RELATED"/>
    <property type="match status" value="1"/>
</dbReference>
<evidence type="ECO:0000259" key="3">
    <source>
        <dbReference type="Pfam" id="PF05649"/>
    </source>
</evidence>
<dbReference type="AlphaFoldDB" id="A0AAV3Y2C6"/>
<gene>
    <name evidence="4" type="ORF">PoB_000353000</name>
</gene>
<keyword evidence="5" id="KW-1185">Reference proteome</keyword>
<sequence>MRTNKEVKFLPKSELHHGSSRAVCRRWSRRERYLLILCALFFILCIVFVAIALTRDMQLRSKLSRNTSNNVCMRKSCISTAAQLMAGMDFSADPCHDFFQFACGTWNRKHVIPEDKPTFNTFDKLHDELQIIMRDLLEKQIDSEDSEATKKAKIFYASCTNVSQVETMGSKPLKTIIDSLGGWPILDSQWSENGFVLEEVLGRMRKLYGPFLWKCGVGADDKNSAVNIIQIDQMSLGMPSREYFLMEEHRHHVQAYRNFIVVVVGLLGVSGTQVEKDVDEILEFETKIANVTRPYEERQDTGALYHKMKIKELQQLIPTTTTTMTTTMEEEEEEEEEEDDDDDDEKEDEEDEEDDEKEDEEEEEEEEDTKTTTTTTTTKMEE</sequence>
<feature type="transmembrane region" description="Helical" evidence="2">
    <location>
        <begin position="33"/>
        <end position="53"/>
    </location>
</feature>
<dbReference type="GO" id="GO:0005886">
    <property type="term" value="C:plasma membrane"/>
    <property type="evidence" value="ECO:0007669"/>
    <property type="project" value="TreeGrafter"/>
</dbReference>
<feature type="region of interest" description="Disordered" evidence="1">
    <location>
        <begin position="316"/>
        <end position="382"/>
    </location>
</feature>
<feature type="compositionally biased region" description="Low complexity" evidence="1">
    <location>
        <begin position="371"/>
        <end position="382"/>
    </location>
</feature>
<reference evidence="4 5" key="1">
    <citation type="journal article" date="2021" name="Elife">
        <title>Chloroplast acquisition without the gene transfer in kleptoplastic sea slugs, Plakobranchus ocellatus.</title>
        <authorList>
            <person name="Maeda T."/>
            <person name="Takahashi S."/>
            <person name="Yoshida T."/>
            <person name="Shimamura S."/>
            <person name="Takaki Y."/>
            <person name="Nagai Y."/>
            <person name="Toyoda A."/>
            <person name="Suzuki Y."/>
            <person name="Arimoto A."/>
            <person name="Ishii H."/>
            <person name="Satoh N."/>
            <person name="Nishiyama T."/>
            <person name="Hasebe M."/>
            <person name="Maruyama T."/>
            <person name="Minagawa J."/>
            <person name="Obokata J."/>
            <person name="Shigenobu S."/>
        </authorList>
    </citation>
    <scope>NUCLEOTIDE SEQUENCE [LARGE SCALE GENOMIC DNA]</scope>
</reference>
<evidence type="ECO:0000256" key="1">
    <source>
        <dbReference type="SAM" id="MobiDB-lite"/>
    </source>
</evidence>
<dbReference type="Pfam" id="PF05649">
    <property type="entry name" value="Peptidase_M13_N"/>
    <property type="match status" value="1"/>
</dbReference>
<name>A0AAV3Y2C6_9GAST</name>
<dbReference type="Proteomes" id="UP000735302">
    <property type="component" value="Unassembled WGS sequence"/>
</dbReference>
<dbReference type="InterPro" id="IPR000718">
    <property type="entry name" value="Peptidase_M13"/>
</dbReference>
<feature type="domain" description="Peptidase M13 N-terminal" evidence="3">
    <location>
        <begin position="94"/>
        <end position="320"/>
    </location>
</feature>
<evidence type="ECO:0000256" key="2">
    <source>
        <dbReference type="SAM" id="Phobius"/>
    </source>
</evidence>
<evidence type="ECO:0000313" key="5">
    <source>
        <dbReference type="Proteomes" id="UP000735302"/>
    </source>
</evidence>
<comment type="caution">
    <text evidence="4">The sequence shown here is derived from an EMBL/GenBank/DDBJ whole genome shotgun (WGS) entry which is preliminary data.</text>
</comment>
<keyword evidence="2" id="KW-0472">Membrane</keyword>
<dbReference type="PANTHER" id="PTHR11733:SF208">
    <property type="entry name" value="PEPTIDASE M13 C-TERMINAL DOMAIN-CONTAINING PROTEIN"/>
    <property type="match status" value="1"/>
</dbReference>
<dbReference type="GO" id="GO:0016485">
    <property type="term" value="P:protein processing"/>
    <property type="evidence" value="ECO:0007669"/>
    <property type="project" value="TreeGrafter"/>
</dbReference>
<dbReference type="GO" id="GO:0004222">
    <property type="term" value="F:metalloendopeptidase activity"/>
    <property type="evidence" value="ECO:0007669"/>
    <property type="project" value="InterPro"/>
</dbReference>